<evidence type="ECO:0000313" key="4">
    <source>
        <dbReference type="Proteomes" id="UP000564644"/>
    </source>
</evidence>
<comment type="caution">
    <text evidence="3">The sequence shown here is derived from an EMBL/GenBank/DDBJ whole genome shotgun (WGS) entry which is preliminary data.</text>
</comment>
<dbReference type="InterPro" id="IPR007157">
    <property type="entry name" value="PspA_VIPP1"/>
</dbReference>
<dbReference type="Proteomes" id="UP000564644">
    <property type="component" value="Unassembled WGS sequence"/>
</dbReference>
<evidence type="ECO:0000256" key="2">
    <source>
        <dbReference type="SAM" id="Coils"/>
    </source>
</evidence>
<accession>A0A7X0SRD0</accession>
<dbReference type="EMBL" id="JACJVO010000033">
    <property type="protein sequence ID" value="MBB6734546.1"/>
    <property type="molecule type" value="Genomic_DNA"/>
</dbReference>
<gene>
    <name evidence="3" type="ORF">H7C18_26825</name>
</gene>
<protein>
    <submittedName>
        <fullName evidence="3">PspA/IM30 family protein</fullName>
    </submittedName>
</protein>
<organism evidence="3 4">
    <name type="scientific">Cohnella zeiphila</name>
    <dbReference type="NCBI Taxonomy" id="2761120"/>
    <lineage>
        <taxon>Bacteria</taxon>
        <taxon>Bacillati</taxon>
        <taxon>Bacillota</taxon>
        <taxon>Bacilli</taxon>
        <taxon>Bacillales</taxon>
        <taxon>Paenibacillaceae</taxon>
        <taxon>Cohnella</taxon>
    </lineage>
</organism>
<evidence type="ECO:0000313" key="3">
    <source>
        <dbReference type="EMBL" id="MBB6734546.1"/>
    </source>
</evidence>
<comment type="similarity">
    <text evidence="1">Belongs to the PspA/Vipp/IM30 family.</text>
</comment>
<sequence>MGWFRRVRDLFHADTQPQDDPERVLNAYIEASSEKLRALSVSVNRSRSEWLTAKENCERLETDMAQLRSKAEEAAKQGHANAARRFLEELHDRRPQAEQLTQDTEKLKERADQLERKFELLASKLETARKLKEQFRLRARDAMLQLEARRALEMDLTTSSAMDQIQEAAFLAEAKAELERT</sequence>
<name>A0A7X0SRD0_9BACL</name>
<feature type="coiled-coil region" evidence="2">
    <location>
        <begin position="57"/>
        <end position="131"/>
    </location>
</feature>
<dbReference type="Pfam" id="PF04012">
    <property type="entry name" value="PspA_IM30"/>
    <property type="match status" value="1"/>
</dbReference>
<reference evidence="3 4" key="1">
    <citation type="submission" date="2020-08" db="EMBL/GenBank/DDBJ databases">
        <title>Cohnella phylogeny.</title>
        <authorList>
            <person name="Dunlap C."/>
        </authorList>
    </citation>
    <scope>NUCLEOTIDE SEQUENCE [LARGE SCALE GENOMIC DNA]</scope>
    <source>
        <strain evidence="3 4">CBP 2801</strain>
    </source>
</reference>
<dbReference type="RefSeq" id="WP_185132198.1">
    <property type="nucleotide sequence ID" value="NZ_JACJVO010000033.1"/>
</dbReference>
<dbReference type="AlphaFoldDB" id="A0A7X0SRD0"/>
<proteinExistence type="inferred from homology"/>
<evidence type="ECO:0000256" key="1">
    <source>
        <dbReference type="ARBA" id="ARBA00043985"/>
    </source>
</evidence>
<keyword evidence="2" id="KW-0175">Coiled coil</keyword>
<keyword evidence="4" id="KW-1185">Reference proteome</keyword>